<dbReference type="NCBIfam" id="TIGR00704">
    <property type="entry name" value="NaPi_cotrn_rel"/>
    <property type="match status" value="1"/>
</dbReference>
<feature type="transmembrane region" description="Helical" evidence="6">
    <location>
        <begin position="6"/>
        <end position="24"/>
    </location>
</feature>
<accession>Q3A1F9</accession>
<feature type="transmembrane region" description="Helical" evidence="6">
    <location>
        <begin position="252"/>
        <end position="272"/>
    </location>
</feature>
<feature type="transmembrane region" description="Helical" evidence="6">
    <location>
        <begin position="199"/>
        <end position="221"/>
    </location>
</feature>
<dbReference type="NCBIfam" id="NF037997">
    <property type="entry name" value="Na_Pi_symport"/>
    <property type="match status" value="1"/>
</dbReference>
<evidence type="ECO:0000256" key="2">
    <source>
        <dbReference type="ARBA" id="ARBA00022475"/>
    </source>
</evidence>
<evidence type="ECO:0000256" key="5">
    <source>
        <dbReference type="ARBA" id="ARBA00023136"/>
    </source>
</evidence>
<keyword evidence="5 6" id="KW-0472">Membrane</keyword>
<dbReference type="RefSeq" id="WP_011342335.1">
    <property type="nucleotide sequence ID" value="NC_007498.2"/>
</dbReference>
<reference evidence="9" key="1">
    <citation type="submission" date="2005-10" db="EMBL/GenBank/DDBJ databases">
        <title>Complete sequence of Pelobacter carbinolicus DSM 2380.</title>
        <authorList>
            <person name="Copeland A."/>
            <person name="Lucas S."/>
            <person name="Lapidus A."/>
            <person name="Barry K."/>
            <person name="Detter J.C."/>
            <person name="Glavina T."/>
            <person name="Hammon N."/>
            <person name="Israni S."/>
            <person name="Pitluck S."/>
            <person name="Chertkov O."/>
            <person name="Schmutz J."/>
            <person name="Larimer F."/>
            <person name="Land M."/>
            <person name="Kyrpides N."/>
            <person name="Ivanova N."/>
            <person name="Richardson P."/>
        </authorList>
    </citation>
    <scope>NUCLEOTIDE SEQUENCE [LARGE SCALE GENOMIC DNA]</scope>
    <source>
        <strain evidence="9">DSM 2380 / NBRC 103641 / GraBd1</strain>
    </source>
</reference>
<dbReference type="InterPro" id="IPR004633">
    <property type="entry name" value="NaPi_cotrn-rel/YqeW-like"/>
</dbReference>
<feature type="domain" description="PhoU" evidence="7">
    <location>
        <begin position="363"/>
        <end position="448"/>
    </location>
</feature>
<dbReference type="InterPro" id="IPR038078">
    <property type="entry name" value="PhoU-like_sf"/>
</dbReference>
<feature type="transmembrane region" description="Helical" evidence="6">
    <location>
        <begin position="103"/>
        <end position="124"/>
    </location>
</feature>
<dbReference type="HOGENOM" id="CLU_025623_0_1_7"/>
<reference evidence="8 9" key="2">
    <citation type="journal article" date="2012" name="BMC Genomics">
        <title>The genome of Pelobacter carbinolicus reveals surprising metabolic capabilities and physiological features.</title>
        <authorList>
            <person name="Aklujkar M."/>
            <person name="Haveman S.A."/>
            <person name="Didonato R.Jr."/>
            <person name="Chertkov O."/>
            <person name="Han C.S."/>
            <person name="Land M.L."/>
            <person name="Brown P."/>
            <person name="Lovley D.R."/>
        </authorList>
    </citation>
    <scope>NUCLEOTIDE SEQUENCE [LARGE SCALE GENOMIC DNA]</scope>
    <source>
        <strain evidence="9">DSM 2380 / NBRC 103641 / GraBd1</strain>
    </source>
</reference>
<keyword evidence="9" id="KW-1185">Reference proteome</keyword>
<dbReference type="Proteomes" id="UP000002534">
    <property type="component" value="Chromosome"/>
</dbReference>
<feature type="transmembrane region" description="Helical" evidence="6">
    <location>
        <begin position="69"/>
        <end position="91"/>
    </location>
</feature>
<sequence>MLFVQILIETIGGLGLFVLGMKTMTEGLQMAAGPRIKKILCALSANRVIGCATGALVTAMVQSSSATTVMLIGFVSAGLLSLHQAVGVILGANIGTTMTSQLIAFKLSSLSLPAIAIGVCMKFFAKQKKYKYAGEVILGFGLLFLGMETMKHGLKPLRTDPTFLSFFTRFDPSTMGGLLLCVLTGALLTMAVQSSSATVGLTMTMATQGLLTFPAAIALVLGENIGTTITAELATIGTTNIEAHRAARAHTMFNVIGVTIMVLIFPHFVTFIEKITMMSGVPAPDTLVNSEFVYVPRYLANGHTLFNITNALVFLLFLPALVKVAIRLSPAKKESLDAEPVPEFNDFYDESPIAALTQVRSEILKMAKKARQTLNNVIPAIKHRDPDMMTGWKAQEKWLDQARKEITHYLMKIYQLEINEESAKEIHSFFRMANNFEKIGDAVEHLAHLSEKLFENKLLFSDESVKDLEEMSKRVLAFLDLIIEQLQAPDDTFMQTASRHETGINLQFNKMRMEKIQRLQERNCSIEPGLWYIDIMAYLERIGGYCFNIAQAIAGQK</sequence>
<dbReference type="KEGG" id="pca:Pcar_2560"/>
<dbReference type="SUPFAM" id="SSF109755">
    <property type="entry name" value="PhoU-like"/>
    <property type="match status" value="1"/>
</dbReference>
<keyword evidence="4 6" id="KW-1133">Transmembrane helix</keyword>
<feature type="domain" description="PhoU" evidence="7">
    <location>
        <begin position="468"/>
        <end position="552"/>
    </location>
</feature>
<feature type="transmembrane region" description="Helical" evidence="6">
    <location>
        <begin position="305"/>
        <end position="326"/>
    </location>
</feature>
<feature type="transmembrane region" description="Helical" evidence="6">
    <location>
        <begin position="45"/>
        <end position="63"/>
    </location>
</feature>
<evidence type="ECO:0000256" key="4">
    <source>
        <dbReference type="ARBA" id="ARBA00022989"/>
    </source>
</evidence>
<dbReference type="PANTHER" id="PTHR10010:SF46">
    <property type="entry name" value="SODIUM-DEPENDENT PHOSPHATE TRANSPORT PROTEIN 2B"/>
    <property type="match status" value="1"/>
</dbReference>
<keyword evidence="3 6" id="KW-0812">Transmembrane</keyword>
<feature type="transmembrane region" description="Helical" evidence="6">
    <location>
        <begin position="136"/>
        <end position="154"/>
    </location>
</feature>
<dbReference type="Pfam" id="PF02690">
    <property type="entry name" value="Na_Pi_cotrans"/>
    <property type="match status" value="2"/>
</dbReference>
<dbReference type="InterPro" id="IPR026022">
    <property type="entry name" value="PhoU_dom"/>
</dbReference>
<organism evidence="8 9">
    <name type="scientific">Syntrophotalea carbinolica (strain DSM 2380 / NBRC 103641 / GraBd1)</name>
    <name type="common">Pelobacter carbinolicus</name>
    <dbReference type="NCBI Taxonomy" id="338963"/>
    <lineage>
        <taxon>Bacteria</taxon>
        <taxon>Pseudomonadati</taxon>
        <taxon>Thermodesulfobacteriota</taxon>
        <taxon>Desulfuromonadia</taxon>
        <taxon>Desulfuromonadales</taxon>
        <taxon>Syntrophotaleaceae</taxon>
        <taxon>Syntrophotalea</taxon>
    </lineage>
</organism>
<dbReference type="Pfam" id="PF01895">
    <property type="entry name" value="PhoU"/>
    <property type="match status" value="2"/>
</dbReference>
<dbReference type="Gene3D" id="1.20.58.220">
    <property type="entry name" value="Phosphate transport system protein phou homolog 2, domain 2"/>
    <property type="match status" value="1"/>
</dbReference>
<dbReference type="OrthoDB" id="9763003at2"/>
<evidence type="ECO:0000256" key="6">
    <source>
        <dbReference type="SAM" id="Phobius"/>
    </source>
</evidence>
<dbReference type="GO" id="GO:0005886">
    <property type="term" value="C:plasma membrane"/>
    <property type="evidence" value="ECO:0007669"/>
    <property type="project" value="UniProtKB-SubCell"/>
</dbReference>
<dbReference type="PANTHER" id="PTHR10010">
    <property type="entry name" value="SOLUTE CARRIER FAMILY 34 SODIUM PHOSPHATE , MEMBER 2-RELATED"/>
    <property type="match status" value="1"/>
</dbReference>
<dbReference type="eggNOG" id="COG1283">
    <property type="taxonomic scope" value="Bacteria"/>
</dbReference>
<dbReference type="GO" id="GO:0005436">
    <property type="term" value="F:sodium:phosphate symporter activity"/>
    <property type="evidence" value="ECO:0007669"/>
    <property type="project" value="InterPro"/>
</dbReference>
<dbReference type="InterPro" id="IPR003841">
    <property type="entry name" value="Na/Pi_transpt"/>
</dbReference>
<keyword evidence="2" id="KW-1003">Cell membrane</keyword>
<protein>
    <submittedName>
        <fullName evidence="8">Sodium/phosphate symporter, putative</fullName>
    </submittedName>
</protein>
<gene>
    <name evidence="8" type="ordered locus">Pcar_2560</name>
</gene>
<comment type="subcellular location">
    <subcellularLocation>
        <location evidence="1">Cell membrane</location>
        <topology evidence="1">Multi-pass membrane protein</topology>
    </subcellularLocation>
</comment>
<proteinExistence type="predicted"/>
<dbReference type="AlphaFoldDB" id="Q3A1F9"/>
<evidence type="ECO:0000313" key="9">
    <source>
        <dbReference type="Proteomes" id="UP000002534"/>
    </source>
</evidence>
<evidence type="ECO:0000313" key="8">
    <source>
        <dbReference type="EMBL" id="ABA89798.1"/>
    </source>
</evidence>
<dbReference type="EMBL" id="CP000142">
    <property type="protein sequence ID" value="ABA89798.1"/>
    <property type="molecule type" value="Genomic_DNA"/>
</dbReference>
<feature type="transmembrane region" description="Helical" evidence="6">
    <location>
        <begin position="175"/>
        <end position="193"/>
    </location>
</feature>
<evidence type="ECO:0000259" key="7">
    <source>
        <dbReference type="Pfam" id="PF01895"/>
    </source>
</evidence>
<name>Q3A1F9_SYNC1</name>
<evidence type="ECO:0000256" key="3">
    <source>
        <dbReference type="ARBA" id="ARBA00022692"/>
    </source>
</evidence>
<dbReference type="GO" id="GO:0044341">
    <property type="term" value="P:sodium-dependent phosphate transport"/>
    <property type="evidence" value="ECO:0007669"/>
    <property type="project" value="InterPro"/>
</dbReference>
<evidence type="ECO:0000256" key="1">
    <source>
        <dbReference type="ARBA" id="ARBA00004651"/>
    </source>
</evidence>